<evidence type="ECO:0000313" key="2">
    <source>
        <dbReference type="Proteomes" id="UP000012488"/>
    </source>
</evidence>
<sequence>MKALRFTEAGPVCRVRSLIYAFLAIRMIRLARFDLARSERLHRDGDEAFARSRERVRLADALAMRAKPE</sequence>
<dbReference type="EMBL" id="CP043538">
    <property type="protein sequence ID" value="QGY04774.1"/>
    <property type="molecule type" value="Genomic_DNA"/>
</dbReference>
<reference evidence="1 2" key="1">
    <citation type="journal article" date="2012" name="Genet. Mol. Biol.">
        <title>Analysis of 16S rRNA and mxaF genes revealing insights into Methylobacterium niche-specific plant association.</title>
        <authorList>
            <person name="Dourado M.N."/>
            <person name="Andreote F.D."/>
            <person name="Dini-Andreote F."/>
            <person name="Conti R."/>
            <person name="Araujo J.M."/>
            <person name="Araujo W.L."/>
        </authorList>
    </citation>
    <scope>NUCLEOTIDE SEQUENCE [LARGE SCALE GENOMIC DNA]</scope>
    <source>
        <strain evidence="1 2">SR1.6/6</strain>
    </source>
</reference>
<name>A0A6B9FV02_9HYPH</name>
<proteinExistence type="predicted"/>
<dbReference type="RefSeq" id="WP_010685500.1">
    <property type="nucleotide sequence ID" value="NZ_CP043538.1"/>
</dbReference>
<dbReference type="AlphaFoldDB" id="A0A6B9FV02"/>
<accession>A0A6B9FV02</accession>
<dbReference type="KEGG" id="mmes:MMSR116_24855"/>
<protein>
    <submittedName>
        <fullName evidence="1">Uncharacterized protein</fullName>
    </submittedName>
</protein>
<reference evidence="1 2" key="2">
    <citation type="journal article" date="2013" name="Genome Announc.">
        <title>Draft Genome Sequence of Methylobacterium mesophilicum Strain SR1.6/6, Isolated from Citrus sinensis.</title>
        <authorList>
            <person name="Marinho Almeida D."/>
            <person name="Dini-Andreote F."/>
            <person name="Camargo Neves A.A."/>
            <person name="Juca Ramos R.T."/>
            <person name="Andreote F.D."/>
            <person name="Carneiro A.R."/>
            <person name="Oliveira de Souza Lima A."/>
            <person name="Caracciolo Gomes de Sa P.H."/>
            <person name="Ribeiro Barbosa M.S."/>
            <person name="Araujo W.L."/>
            <person name="Silva A."/>
        </authorList>
    </citation>
    <scope>NUCLEOTIDE SEQUENCE [LARGE SCALE GENOMIC DNA]</scope>
    <source>
        <strain evidence="1 2">SR1.6/6</strain>
    </source>
</reference>
<gene>
    <name evidence="1" type="ORF">MMSR116_24855</name>
</gene>
<dbReference type="Proteomes" id="UP000012488">
    <property type="component" value="Chromosome"/>
</dbReference>
<organism evidence="1 2">
    <name type="scientific">Methylobacterium mesophilicum SR1.6/6</name>
    <dbReference type="NCBI Taxonomy" id="908290"/>
    <lineage>
        <taxon>Bacteria</taxon>
        <taxon>Pseudomonadati</taxon>
        <taxon>Pseudomonadota</taxon>
        <taxon>Alphaproteobacteria</taxon>
        <taxon>Hyphomicrobiales</taxon>
        <taxon>Methylobacteriaceae</taxon>
        <taxon>Methylobacterium</taxon>
    </lineage>
</organism>
<evidence type="ECO:0000313" key="1">
    <source>
        <dbReference type="EMBL" id="QGY04774.1"/>
    </source>
</evidence>